<gene>
    <name evidence="13" type="primary">argH_1</name>
    <name evidence="10" type="synonym">argH</name>
    <name evidence="13" type="ORF">Mcate_00713</name>
</gene>
<comment type="caution">
    <text evidence="13">The sequence shown here is derived from an EMBL/GenBank/DDBJ whole genome shotgun (WGS) entry which is preliminary data.</text>
</comment>
<dbReference type="HAMAP" id="MF_00006">
    <property type="entry name" value="Arg_succ_lyase"/>
    <property type="match status" value="1"/>
</dbReference>
<dbReference type="InterPro" id="IPR008948">
    <property type="entry name" value="L-Aspartase-like"/>
</dbReference>
<dbReference type="PRINTS" id="PR00149">
    <property type="entry name" value="FUMRATELYASE"/>
</dbReference>
<evidence type="ECO:0000256" key="4">
    <source>
        <dbReference type="ARBA" id="ARBA00005552"/>
    </source>
</evidence>
<dbReference type="InterPro" id="IPR029419">
    <property type="entry name" value="Arg_succ_lyase_C"/>
</dbReference>
<evidence type="ECO:0000256" key="9">
    <source>
        <dbReference type="ARBA" id="ARBA00023239"/>
    </source>
</evidence>
<dbReference type="RefSeq" id="WP_119361501.1">
    <property type="nucleotide sequence ID" value="NZ_JBHSXZ010000034.1"/>
</dbReference>
<protein>
    <recommendedName>
        <fullName evidence="5 10">Argininosuccinate lyase</fullName>
        <shortName evidence="10">ASAL</shortName>
        <ecNumber evidence="5 10">4.3.2.1</ecNumber>
    </recommendedName>
    <alternativeName>
        <fullName evidence="10">Arginosuccinase</fullName>
    </alternativeName>
</protein>
<organism evidence="13 14">
    <name type="scientific">Meiothermus taiwanensis</name>
    <dbReference type="NCBI Taxonomy" id="172827"/>
    <lineage>
        <taxon>Bacteria</taxon>
        <taxon>Thermotogati</taxon>
        <taxon>Deinococcota</taxon>
        <taxon>Deinococci</taxon>
        <taxon>Thermales</taxon>
        <taxon>Thermaceae</taxon>
        <taxon>Meiothermus</taxon>
    </lineage>
</organism>
<comment type="catalytic activity">
    <reaction evidence="1 10">
        <text>2-(N(omega)-L-arginino)succinate = fumarate + L-arginine</text>
        <dbReference type="Rhea" id="RHEA:24020"/>
        <dbReference type="ChEBI" id="CHEBI:29806"/>
        <dbReference type="ChEBI" id="CHEBI:32682"/>
        <dbReference type="ChEBI" id="CHEBI:57472"/>
        <dbReference type="EC" id="4.3.2.1"/>
    </reaction>
</comment>
<keyword evidence="6 10" id="KW-0963">Cytoplasm</keyword>
<comment type="similarity">
    <text evidence="10">Belongs to the lyase 1 family. Argininosuccinate lyase subfamily.</text>
</comment>
<keyword evidence="8 10" id="KW-0028">Amino-acid biosynthesis</keyword>
<dbReference type="FunFam" id="1.10.40.30:FF:000001">
    <property type="entry name" value="Argininosuccinate lyase"/>
    <property type="match status" value="1"/>
</dbReference>
<proteinExistence type="inferred from homology"/>
<evidence type="ECO:0000256" key="1">
    <source>
        <dbReference type="ARBA" id="ARBA00000985"/>
    </source>
</evidence>
<accession>A0A399E1Y4</accession>
<comment type="subcellular location">
    <subcellularLocation>
        <location evidence="2 10">Cytoplasm</location>
    </subcellularLocation>
</comment>
<evidence type="ECO:0000256" key="6">
    <source>
        <dbReference type="ARBA" id="ARBA00022490"/>
    </source>
</evidence>
<dbReference type="AlphaFoldDB" id="A0A399E1Y4"/>
<comment type="similarity">
    <text evidence="4">In the N-terminal section; belongs to the lyase 1 family. Argininosuccinate lyase subfamily.</text>
</comment>
<dbReference type="GO" id="GO:0042450">
    <property type="term" value="P:L-arginine biosynthetic process via ornithine"/>
    <property type="evidence" value="ECO:0007669"/>
    <property type="project" value="UniProtKB-UniRule"/>
</dbReference>
<dbReference type="Gene3D" id="1.10.40.30">
    <property type="entry name" value="Fumarase/aspartase (C-terminal domain)"/>
    <property type="match status" value="1"/>
</dbReference>
<name>A0A399E1Y4_9DEIN</name>
<comment type="pathway">
    <text evidence="3 10">Amino-acid biosynthesis; L-arginine biosynthesis; L-arginine from L-ornithine and carbamoyl phosphate: step 3/3.</text>
</comment>
<dbReference type="OrthoDB" id="9769623at2"/>
<dbReference type="Pfam" id="PF14698">
    <property type="entry name" value="ASL_C2"/>
    <property type="match status" value="1"/>
</dbReference>
<dbReference type="Gene3D" id="1.20.200.10">
    <property type="entry name" value="Fumarase/aspartase (Central domain)"/>
    <property type="match status" value="1"/>
</dbReference>
<evidence type="ECO:0000313" key="14">
    <source>
        <dbReference type="Proteomes" id="UP000266089"/>
    </source>
</evidence>
<dbReference type="InterPro" id="IPR022761">
    <property type="entry name" value="Fumarate_lyase_N"/>
</dbReference>
<reference evidence="13 14" key="1">
    <citation type="submission" date="2018-08" db="EMBL/GenBank/DDBJ databases">
        <title>Meiothermus cateniformans JCM 15151 genome sequencing project.</title>
        <authorList>
            <person name="Da Costa M.S."/>
            <person name="Albuquerque L."/>
            <person name="Raposo P."/>
            <person name="Froufe H.J.C."/>
            <person name="Barroso C.S."/>
            <person name="Egas C."/>
        </authorList>
    </citation>
    <scope>NUCLEOTIDE SEQUENCE [LARGE SCALE GENOMIC DNA]</scope>
    <source>
        <strain evidence="13 14">JCM 15151</strain>
    </source>
</reference>
<evidence type="ECO:0000256" key="10">
    <source>
        <dbReference type="HAMAP-Rule" id="MF_00006"/>
    </source>
</evidence>
<sequence>MSQETQKTWGGRFSEAPSQIAQEFNASWSFDKRLALVDIQGSLAHAAMLAQQGILTPEEEAQIRQGLLDVQQEILEGRFQWREELEDVHMNIEARLIERVGPVGGKLHTARSRNDQVATDLRLWVRGELTSLLDELKALRKVLVQEAEKYLEPPLILPGYTHLQRAMPVLLSHWFLAYYEMISRDAGRLEDALNRLNESPLGAAALAGTGFPIDRHATARALGFTRPMRNSMDAVASRDFVLEVLAALAIGQITLSRLAEEIVLYTTFEFGFAELPDAFSTGSSIMPQKKNADHAELIRGKAGRVLGSFVALATLTKGLPLAYNKDLQEDKEPLFDAVDTYRASVKLLAAMLPGLTWKPEPMRRAAESGFSLATELADYLAEHGLPFREAHHVVGRIVRYCLDRGKELCDLSLSELQAFHPLFGEDALPLTRLETAIHRRRSYGGTAPEAVREALRQARLELEESSGMGEALERDEHD</sequence>
<feature type="domain" description="Fumarate lyase N-terminal" evidence="11">
    <location>
        <begin position="11"/>
        <end position="307"/>
    </location>
</feature>
<keyword evidence="7 10" id="KW-0055">Arginine biosynthesis</keyword>
<dbReference type="InterPro" id="IPR000362">
    <property type="entry name" value="Fumarate_lyase_fam"/>
</dbReference>
<dbReference type="EMBL" id="QWKX01000012">
    <property type="protein sequence ID" value="RIH78694.1"/>
    <property type="molecule type" value="Genomic_DNA"/>
</dbReference>
<evidence type="ECO:0000259" key="12">
    <source>
        <dbReference type="Pfam" id="PF14698"/>
    </source>
</evidence>
<evidence type="ECO:0000256" key="8">
    <source>
        <dbReference type="ARBA" id="ARBA00022605"/>
    </source>
</evidence>
<dbReference type="EC" id="4.3.2.1" evidence="5 10"/>
<dbReference type="SUPFAM" id="SSF48557">
    <property type="entry name" value="L-aspartase-like"/>
    <property type="match status" value="1"/>
</dbReference>
<dbReference type="NCBIfam" id="TIGR00838">
    <property type="entry name" value="argH"/>
    <property type="match status" value="1"/>
</dbReference>
<dbReference type="InterPro" id="IPR009049">
    <property type="entry name" value="Argininosuccinate_lyase"/>
</dbReference>
<dbReference type="FunFam" id="1.20.200.10:FF:000006">
    <property type="entry name" value="Argininosuccinate lyase"/>
    <property type="match status" value="1"/>
</dbReference>
<dbReference type="Gene3D" id="1.10.275.10">
    <property type="entry name" value="Fumarase/aspartase (N-terminal domain)"/>
    <property type="match status" value="1"/>
</dbReference>
<dbReference type="CDD" id="cd01359">
    <property type="entry name" value="Argininosuccinate_lyase"/>
    <property type="match status" value="1"/>
</dbReference>
<evidence type="ECO:0000256" key="2">
    <source>
        <dbReference type="ARBA" id="ARBA00004496"/>
    </source>
</evidence>
<dbReference type="Proteomes" id="UP000266089">
    <property type="component" value="Unassembled WGS sequence"/>
</dbReference>
<keyword evidence="9 10" id="KW-0456">Lyase</keyword>
<dbReference type="PANTHER" id="PTHR43814:SF1">
    <property type="entry name" value="ARGININOSUCCINATE LYASE"/>
    <property type="match status" value="1"/>
</dbReference>
<feature type="domain" description="Argininosuccinate lyase C-terminal" evidence="12">
    <location>
        <begin position="370"/>
        <end position="437"/>
    </location>
</feature>
<dbReference type="FunFam" id="1.10.275.10:FF:000002">
    <property type="entry name" value="Argininosuccinate lyase"/>
    <property type="match status" value="1"/>
</dbReference>
<dbReference type="Pfam" id="PF00206">
    <property type="entry name" value="Lyase_1"/>
    <property type="match status" value="1"/>
</dbReference>
<dbReference type="PRINTS" id="PR00145">
    <property type="entry name" value="ARGSUCLYASE"/>
</dbReference>
<dbReference type="PANTHER" id="PTHR43814">
    <property type="entry name" value="ARGININOSUCCINATE LYASE"/>
    <property type="match status" value="1"/>
</dbReference>
<dbReference type="PROSITE" id="PS00163">
    <property type="entry name" value="FUMARATE_LYASES"/>
    <property type="match status" value="1"/>
</dbReference>
<dbReference type="InterPro" id="IPR024083">
    <property type="entry name" value="Fumarase/histidase_N"/>
</dbReference>
<evidence type="ECO:0000313" key="13">
    <source>
        <dbReference type="EMBL" id="RIH78694.1"/>
    </source>
</evidence>
<dbReference type="UniPathway" id="UPA00068">
    <property type="reaction ID" value="UER00114"/>
</dbReference>
<evidence type="ECO:0000256" key="7">
    <source>
        <dbReference type="ARBA" id="ARBA00022571"/>
    </source>
</evidence>
<dbReference type="GO" id="GO:0005829">
    <property type="term" value="C:cytosol"/>
    <property type="evidence" value="ECO:0007669"/>
    <property type="project" value="TreeGrafter"/>
</dbReference>
<evidence type="ECO:0000256" key="3">
    <source>
        <dbReference type="ARBA" id="ARBA00004941"/>
    </source>
</evidence>
<dbReference type="InterPro" id="IPR020557">
    <property type="entry name" value="Fumarate_lyase_CS"/>
</dbReference>
<evidence type="ECO:0000259" key="11">
    <source>
        <dbReference type="Pfam" id="PF00206"/>
    </source>
</evidence>
<dbReference type="GO" id="GO:0004056">
    <property type="term" value="F:argininosuccinate lyase activity"/>
    <property type="evidence" value="ECO:0007669"/>
    <property type="project" value="UniProtKB-UniRule"/>
</dbReference>
<evidence type="ECO:0000256" key="5">
    <source>
        <dbReference type="ARBA" id="ARBA00012338"/>
    </source>
</evidence>